<evidence type="ECO:0000313" key="6">
    <source>
        <dbReference type="Proteomes" id="UP000525652"/>
    </source>
</evidence>
<evidence type="ECO:0000256" key="1">
    <source>
        <dbReference type="ARBA" id="ARBA00023015"/>
    </source>
</evidence>
<keyword evidence="6" id="KW-1185">Reference proteome</keyword>
<dbReference type="CDD" id="cd01392">
    <property type="entry name" value="HTH_LacI"/>
    <property type="match status" value="1"/>
</dbReference>
<dbReference type="InterPro" id="IPR010982">
    <property type="entry name" value="Lambda_DNA-bd_dom_sf"/>
</dbReference>
<evidence type="ECO:0000256" key="3">
    <source>
        <dbReference type="ARBA" id="ARBA00023163"/>
    </source>
</evidence>
<name>A0A7X1E546_9BACT</name>
<comment type="caution">
    <text evidence="5">The sequence shown here is derived from an EMBL/GenBank/DDBJ whole genome shotgun (WGS) entry which is preliminary data.</text>
</comment>
<protein>
    <submittedName>
        <fullName evidence="5">LacI family DNA-binding transcriptional regulator</fullName>
    </submittedName>
</protein>
<proteinExistence type="predicted"/>
<keyword evidence="3" id="KW-0804">Transcription</keyword>
<keyword evidence="1" id="KW-0805">Transcription regulation</keyword>
<dbReference type="AlphaFoldDB" id="A0A7X1E546"/>
<dbReference type="PROSITE" id="PS50932">
    <property type="entry name" value="HTH_LACI_2"/>
    <property type="match status" value="1"/>
</dbReference>
<dbReference type="RefSeq" id="WP_185693324.1">
    <property type="nucleotide sequence ID" value="NZ_JACHVA010000101.1"/>
</dbReference>
<dbReference type="SUPFAM" id="SSF53822">
    <property type="entry name" value="Periplasmic binding protein-like I"/>
    <property type="match status" value="1"/>
</dbReference>
<dbReference type="PANTHER" id="PTHR30146:SF109">
    <property type="entry name" value="HTH-TYPE TRANSCRIPTIONAL REGULATOR GALS"/>
    <property type="match status" value="1"/>
</dbReference>
<dbReference type="SUPFAM" id="SSF47413">
    <property type="entry name" value="lambda repressor-like DNA-binding domains"/>
    <property type="match status" value="1"/>
</dbReference>
<dbReference type="GO" id="GO:0000976">
    <property type="term" value="F:transcription cis-regulatory region binding"/>
    <property type="evidence" value="ECO:0007669"/>
    <property type="project" value="TreeGrafter"/>
</dbReference>
<sequence>MEKVTLAVIAEKAGVAKSTVCLALRNDPRVKKPLRLRIRKMAEKLGYQSNPIVSQLMSELRKSQTKKYQATLACIQVSSFHPSLLNLAAKEWTQGFTERAHSQGYQVDNFWLHETKHSVRQNAEHIYRVMKARNIKGIVFYDIRDNSELVECEALWENFPSVVLGPRLRNPALNFVSSNHFEMAREACNSILEAGYRRIGIVLDYWVDAIMQHQLTGGYLVHKLRHPEWPSILYLPEEPEKNRIKGKQQFREWIERDRPDACLCINQFILDWIIEMGLDVPAKMGVAFVDLNEETRKIAAGMNQQRKEVGINAADILIGKVNRRESGIPAYQSGTSVMAYWVPGPSIRSKLTAS</sequence>
<feature type="domain" description="HTH lacI-type" evidence="4">
    <location>
        <begin position="4"/>
        <end position="58"/>
    </location>
</feature>
<organism evidence="5 6">
    <name type="scientific">Puniceicoccus vermicola</name>
    <dbReference type="NCBI Taxonomy" id="388746"/>
    <lineage>
        <taxon>Bacteria</taxon>
        <taxon>Pseudomonadati</taxon>
        <taxon>Verrucomicrobiota</taxon>
        <taxon>Opitutia</taxon>
        <taxon>Puniceicoccales</taxon>
        <taxon>Puniceicoccaceae</taxon>
        <taxon>Puniceicoccus</taxon>
    </lineage>
</organism>
<reference evidence="5 6" key="1">
    <citation type="submission" date="2020-07" db="EMBL/GenBank/DDBJ databases">
        <authorList>
            <person name="Feng X."/>
        </authorList>
    </citation>
    <scope>NUCLEOTIDE SEQUENCE [LARGE SCALE GENOMIC DNA]</scope>
    <source>
        <strain evidence="5 6">JCM14086</strain>
    </source>
</reference>
<evidence type="ECO:0000256" key="2">
    <source>
        <dbReference type="ARBA" id="ARBA00023125"/>
    </source>
</evidence>
<keyword evidence="2 5" id="KW-0238">DNA-binding</keyword>
<dbReference type="Proteomes" id="UP000525652">
    <property type="component" value="Unassembled WGS sequence"/>
</dbReference>
<dbReference type="InterPro" id="IPR028082">
    <property type="entry name" value="Peripla_BP_I"/>
</dbReference>
<evidence type="ECO:0000259" key="4">
    <source>
        <dbReference type="PROSITE" id="PS50932"/>
    </source>
</evidence>
<gene>
    <name evidence="5" type="ORF">H5P30_12820</name>
</gene>
<dbReference type="SMART" id="SM00354">
    <property type="entry name" value="HTH_LACI"/>
    <property type="match status" value="1"/>
</dbReference>
<dbReference type="EMBL" id="JACHVA010000101">
    <property type="protein sequence ID" value="MBC2602658.1"/>
    <property type="molecule type" value="Genomic_DNA"/>
</dbReference>
<dbReference type="Gene3D" id="3.40.50.2300">
    <property type="match status" value="2"/>
</dbReference>
<dbReference type="GO" id="GO:0003700">
    <property type="term" value="F:DNA-binding transcription factor activity"/>
    <property type="evidence" value="ECO:0007669"/>
    <property type="project" value="TreeGrafter"/>
</dbReference>
<evidence type="ECO:0000313" key="5">
    <source>
        <dbReference type="EMBL" id="MBC2602658.1"/>
    </source>
</evidence>
<accession>A0A7X1E546</accession>
<dbReference type="Pfam" id="PF00356">
    <property type="entry name" value="LacI"/>
    <property type="match status" value="1"/>
</dbReference>
<dbReference type="PANTHER" id="PTHR30146">
    <property type="entry name" value="LACI-RELATED TRANSCRIPTIONAL REPRESSOR"/>
    <property type="match status" value="1"/>
</dbReference>
<dbReference type="Gene3D" id="1.10.260.40">
    <property type="entry name" value="lambda repressor-like DNA-binding domains"/>
    <property type="match status" value="1"/>
</dbReference>
<dbReference type="InterPro" id="IPR000843">
    <property type="entry name" value="HTH_LacI"/>
</dbReference>